<accession>A0A1C6G6K0</accession>
<dbReference type="EMBL" id="FMHG01000001">
    <property type="protein sequence ID" value="SCJ40949.1"/>
    <property type="molecule type" value="Genomic_DNA"/>
</dbReference>
<dbReference type="GO" id="GO:0005524">
    <property type="term" value="F:ATP binding"/>
    <property type="evidence" value="ECO:0007669"/>
    <property type="project" value="UniProtKB-KW"/>
</dbReference>
<protein>
    <submittedName>
        <fullName evidence="12">Putative multidrug export ATP-binding/permease protein SAV1866</fullName>
        <ecNumber evidence="12">3.6.3.-</ecNumber>
    </submittedName>
</protein>
<dbReference type="EC" id="3.6.3.-" evidence="12"/>
<evidence type="ECO:0000256" key="3">
    <source>
        <dbReference type="ARBA" id="ARBA00022475"/>
    </source>
</evidence>
<evidence type="ECO:0000256" key="2">
    <source>
        <dbReference type="ARBA" id="ARBA00022448"/>
    </source>
</evidence>
<name>A0A1C6G6K0_9FIRM</name>
<gene>
    <name evidence="12" type="ORF">SAMEA3545359_00251</name>
</gene>
<dbReference type="InterPro" id="IPR017871">
    <property type="entry name" value="ABC_transporter-like_CS"/>
</dbReference>
<dbReference type="InterPro" id="IPR011527">
    <property type="entry name" value="ABC1_TM_dom"/>
</dbReference>
<feature type="transmembrane region" description="Helical" evidence="9">
    <location>
        <begin position="139"/>
        <end position="162"/>
    </location>
</feature>
<feature type="transmembrane region" description="Helical" evidence="9">
    <location>
        <begin position="21"/>
        <end position="42"/>
    </location>
</feature>
<dbReference type="Gene3D" id="1.20.1560.10">
    <property type="entry name" value="ABC transporter type 1, transmembrane domain"/>
    <property type="match status" value="1"/>
</dbReference>
<keyword evidence="5" id="KW-0547">Nucleotide-binding</keyword>
<feature type="domain" description="ABC transporter" evidence="10">
    <location>
        <begin position="343"/>
        <end position="577"/>
    </location>
</feature>
<keyword evidence="7 9" id="KW-1133">Transmembrane helix</keyword>
<dbReference type="GO" id="GO:0015421">
    <property type="term" value="F:ABC-type oligopeptide transporter activity"/>
    <property type="evidence" value="ECO:0007669"/>
    <property type="project" value="TreeGrafter"/>
</dbReference>
<evidence type="ECO:0000259" key="11">
    <source>
        <dbReference type="PROSITE" id="PS50929"/>
    </source>
</evidence>
<keyword evidence="8 9" id="KW-0472">Membrane</keyword>
<keyword evidence="4 9" id="KW-0812">Transmembrane</keyword>
<keyword evidence="12" id="KW-0378">Hydrolase</keyword>
<evidence type="ECO:0000313" key="12">
    <source>
        <dbReference type="EMBL" id="SCJ40949.1"/>
    </source>
</evidence>
<dbReference type="SMART" id="SM00382">
    <property type="entry name" value="AAA"/>
    <property type="match status" value="1"/>
</dbReference>
<proteinExistence type="predicted"/>
<evidence type="ECO:0000256" key="5">
    <source>
        <dbReference type="ARBA" id="ARBA00022741"/>
    </source>
</evidence>
<comment type="subcellular location">
    <subcellularLocation>
        <location evidence="1">Cell membrane</location>
        <topology evidence="1">Multi-pass membrane protein</topology>
    </subcellularLocation>
</comment>
<dbReference type="InterPro" id="IPR003439">
    <property type="entry name" value="ABC_transporter-like_ATP-bd"/>
</dbReference>
<keyword evidence="2" id="KW-0813">Transport</keyword>
<dbReference type="Pfam" id="PF00664">
    <property type="entry name" value="ABC_membrane"/>
    <property type="match status" value="1"/>
</dbReference>
<feature type="transmembrane region" description="Helical" evidence="9">
    <location>
        <begin position="168"/>
        <end position="187"/>
    </location>
</feature>
<dbReference type="AlphaFoldDB" id="A0A1C6G6K0"/>
<feature type="transmembrane region" description="Helical" evidence="9">
    <location>
        <begin position="62"/>
        <end position="82"/>
    </location>
</feature>
<dbReference type="FunFam" id="1.20.1560.10:FF:000011">
    <property type="entry name" value="Multidrug ABC transporter ATP-binding protein"/>
    <property type="match status" value="1"/>
</dbReference>
<dbReference type="CDD" id="cd18547">
    <property type="entry name" value="ABC_6TM_Tm288_like"/>
    <property type="match status" value="1"/>
</dbReference>
<sequence length="587" mass="64702">MKRDTRKESPVLGRLLRYMRPHLLFLVLALLAAAASVGLTLYGPVLIGRAIDMIVGPGQVKFTGVLYILLWLAGVYLLAAVFQWAMTLCTNRVAFFTVRDLRRSLFDKLQKVPLRFIDQSAHGDLITRMVSDIDLISDGLLQGFAQLFTGVITIVGTLLFMLSINVKIALVVVLITPLSLFVASFIARHSHDQFRRQSAARGDMGALVEEMVAGQKVVRAFRYESRAQDTFDGINQQLYQCGVRAQFYSSMTNPCTRFVNGLVYAGVGIIGAVAAIAGHLTVGQISAFLTYANQYTKPFNEISGVVTELQSAFASARRVFAVLDEPDEPTEAPAVLPRSDGSVGLEQVSFRYNPQKPLIEDFSLAVQPGQRIAIVGPTGCGKTTIINLLMRFYDVNSGRICISGTDIQDVTRQSVRQQYGMVLQDSWLFSGTVRQNIAYARPDATDEEIVAAAKFAHAHSFIKRLPQGYDTVIGEDGGSISQGQRQLLCIARILLVSPPMLILDEATSNIDTRTEQRIQRALAKLMEGRTSFVVAHRLSTIKEADNILVMRDGHIVEQGRHQQLLDAGGFYAKLYASQFEVQETAAQ</sequence>
<evidence type="ECO:0000256" key="6">
    <source>
        <dbReference type="ARBA" id="ARBA00022840"/>
    </source>
</evidence>
<dbReference type="Pfam" id="PF00005">
    <property type="entry name" value="ABC_tran"/>
    <property type="match status" value="1"/>
</dbReference>
<dbReference type="InterPro" id="IPR003593">
    <property type="entry name" value="AAA+_ATPase"/>
</dbReference>
<dbReference type="SUPFAM" id="SSF90123">
    <property type="entry name" value="ABC transporter transmembrane region"/>
    <property type="match status" value="1"/>
</dbReference>
<dbReference type="InterPro" id="IPR036640">
    <property type="entry name" value="ABC1_TM_sf"/>
</dbReference>
<evidence type="ECO:0000259" key="10">
    <source>
        <dbReference type="PROSITE" id="PS50893"/>
    </source>
</evidence>
<reference evidence="12" key="1">
    <citation type="submission" date="2015-09" db="EMBL/GenBank/DDBJ databases">
        <authorList>
            <consortium name="Pathogen Informatics"/>
        </authorList>
    </citation>
    <scope>NUCLEOTIDE SEQUENCE</scope>
    <source>
        <strain evidence="12">2789STDY5834896</strain>
    </source>
</reference>
<evidence type="ECO:0000256" key="1">
    <source>
        <dbReference type="ARBA" id="ARBA00004651"/>
    </source>
</evidence>
<dbReference type="GO" id="GO:0016887">
    <property type="term" value="F:ATP hydrolysis activity"/>
    <property type="evidence" value="ECO:0007669"/>
    <property type="project" value="InterPro"/>
</dbReference>
<evidence type="ECO:0000256" key="7">
    <source>
        <dbReference type="ARBA" id="ARBA00022989"/>
    </source>
</evidence>
<evidence type="ECO:0000256" key="4">
    <source>
        <dbReference type="ARBA" id="ARBA00022692"/>
    </source>
</evidence>
<keyword evidence="3" id="KW-1003">Cell membrane</keyword>
<feature type="transmembrane region" description="Helical" evidence="9">
    <location>
        <begin position="258"/>
        <end position="280"/>
    </location>
</feature>
<dbReference type="SUPFAM" id="SSF52540">
    <property type="entry name" value="P-loop containing nucleoside triphosphate hydrolases"/>
    <property type="match status" value="1"/>
</dbReference>
<organism evidence="12">
    <name type="scientific">uncultured Anaerotruncus sp</name>
    <dbReference type="NCBI Taxonomy" id="905011"/>
    <lineage>
        <taxon>Bacteria</taxon>
        <taxon>Bacillati</taxon>
        <taxon>Bacillota</taxon>
        <taxon>Clostridia</taxon>
        <taxon>Eubacteriales</taxon>
        <taxon>Oscillospiraceae</taxon>
        <taxon>Anaerotruncus</taxon>
        <taxon>environmental samples</taxon>
    </lineage>
</organism>
<keyword evidence="6 12" id="KW-0067">ATP-binding</keyword>
<dbReference type="InterPro" id="IPR027417">
    <property type="entry name" value="P-loop_NTPase"/>
</dbReference>
<dbReference type="PANTHER" id="PTHR43394">
    <property type="entry name" value="ATP-DEPENDENT PERMEASE MDL1, MITOCHONDRIAL"/>
    <property type="match status" value="1"/>
</dbReference>
<dbReference type="CDD" id="cd03254">
    <property type="entry name" value="ABCC_Glucan_exporter_like"/>
    <property type="match status" value="1"/>
</dbReference>
<evidence type="ECO:0000256" key="8">
    <source>
        <dbReference type="ARBA" id="ARBA00023136"/>
    </source>
</evidence>
<dbReference type="FunFam" id="3.40.50.300:FF:000287">
    <property type="entry name" value="Multidrug ABC transporter ATP-binding protein"/>
    <property type="match status" value="1"/>
</dbReference>
<dbReference type="PROSITE" id="PS00211">
    <property type="entry name" value="ABC_TRANSPORTER_1"/>
    <property type="match status" value="1"/>
</dbReference>
<evidence type="ECO:0000256" key="9">
    <source>
        <dbReference type="SAM" id="Phobius"/>
    </source>
</evidence>
<feature type="domain" description="ABC transmembrane type-1" evidence="11">
    <location>
        <begin position="27"/>
        <end position="311"/>
    </location>
</feature>
<dbReference type="InterPro" id="IPR039421">
    <property type="entry name" value="Type_1_exporter"/>
</dbReference>
<dbReference type="PROSITE" id="PS50893">
    <property type="entry name" value="ABC_TRANSPORTER_2"/>
    <property type="match status" value="1"/>
</dbReference>
<dbReference type="PROSITE" id="PS50929">
    <property type="entry name" value="ABC_TM1F"/>
    <property type="match status" value="1"/>
</dbReference>
<dbReference type="Gene3D" id="3.40.50.300">
    <property type="entry name" value="P-loop containing nucleotide triphosphate hydrolases"/>
    <property type="match status" value="1"/>
</dbReference>
<dbReference type="GO" id="GO:0005886">
    <property type="term" value="C:plasma membrane"/>
    <property type="evidence" value="ECO:0007669"/>
    <property type="project" value="UniProtKB-SubCell"/>
</dbReference>
<dbReference type="PANTHER" id="PTHR43394:SF1">
    <property type="entry name" value="ATP-BINDING CASSETTE SUB-FAMILY B MEMBER 10, MITOCHONDRIAL"/>
    <property type="match status" value="1"/>
</dbReference>